<protein>
    <submittedName>
        <fullName evidence="1">Uncharacterized protein</fullName>
    </submittedName>
</protein>
<name>A0AB39XUB0_9ACTN</name>
<reference evidence="1" key="1">
    <citation type="submission" date="2024-08" db="EMBL/GenBank/DDBJ databases">
        <authorList>
            <person name="Yu S.T."/>
        </authorList>
    </citation>
    <scope>NUCLEOTIDE SEQUENCE</scope>
    <source>
        <strain evidence="1">R33</strain>
    </source>
</reference>
<organism evidence="1">
    <name type="scientific">Streptomyces sp. R33</name>
    <dbReference type="NCBI Taxonomy" id="3238629"/>
    <lineage>
        <taxon>Bacteria</taxon>
        <taxon>Bacillati</taxon>
        <taxon>Actinomycetota</taxon>
        <taxon>Actinomycetes</taxon>
        <taxon>Kitasatosporales</taxon>
        <taxon>Streptomycetaceae</taxon>
        <taxon>Streptomyces</taxon>
    </lineage>
</organism>
<dbReference type="RefSeq" id="WP_369776263.1">
    <property type="nucleotide sequence ID" value="NZ_CP165727.1"/>
</dbReference>
<sequence>MGTFIVDYHGSQTQAHGRYLARPEWECPHGRDHEGDHWFPDERLILTNTETGADVLFCVRRTSVTEIAPDGQPLTIQAVDGDWVELSHGRLVVFAYQERAYRYGTDPYDEIHYYARSAGRWYIHTALLPLHGAPISRARYTSAHDRQHRLLAINQEDHITSLRELRHHPDGPAYEGEADDLERITQQLEALTP</sequence>
<evidence type="ECO:0000313" key="1">
    <source>
        <dbReference type="EMBL" id="XDV61489.1"/>
    </source>
</evidence>
<dbReference type="AlphaFoldDB" id="A0AB39XUB0"/>
<accession>A0AB39XUB0</accession>
<dbReference type="EMBL" id="CP165727">
    <property type="protein sequence ID" value="XDV61489.1"/>
    <property type="molecule type" value="Genomic_DNA"/>
</dbReference>
<proteinExistence type="predicted"/>
<gene>
    <name evidence="1" type="ORF">AB5J51_00005</name>
</gene>